<evidence type="ECO:0000256" key="1">
    <source>
        <dbReference type="SAM" id="MobiDB-lite"/>
    </source>
</evidence>
<name>A0ABW2TJ71_9PSEU</name>
<accession>A0ABW2TJ71</accession>
<gene>
    <name evidence="3" type="ORF">ACFQV2_09365</name>
</gene>
<dbReference type="Proteomes" id="UP001596512">
    <property type="component" value="Unassembled WGS sequence"/>
</dbReference>
<organism evidence="3 4">
    <name type="scientific">Actinokineospora soli</name>
    <dbReference type="NCBI Taxonomy" id="1048753"/>
    <lineage>
        <taxon>Bacteria</taxon>
        <taxon>Bacillati</taxon>
        <taxon>Actinomycetota</taxon>
        <taxon>Actinomycetes</taxon>
        <taxon>Pseudonocardiales</taxon>
        <taxon>Pseudonocardiaceae</taxon>
        <taxon>Actinokineospora</taxon>
    </lineage>
</organism>
<keyword evidence="2" id="KW-0812">Transmembrane</keyword>
<dbReference type="GO" id="GO:0051073">
    <property type="term" value="F:adenosylcobinamide-GDP ribazoletransferase activity"/>
    <property type="evidence" value="ECO:0007669"/>
    <property type="project" value="UniProtKB-EC"/>
</dbReference>
<feature type="transmembrane region" description="Helical" evidence="2">
    <location>
        <begin position="26"/>
        <end position="53"/>
    </location>
</feature>
<evidence type="ECO:0000313" key="3">
    <source>
        <dbReference type="EMBL" id="MFC7613749.1"/>
    </source>
</evidence>
<dbReference type="EMBL" id="JBHTEY010000004">
    <property type="protein sequence ID" value="MFC7613749.1"/>
    <property type="molecule type" value="Genomic_DNA"/>
</dbReference>
<keyword evidence="2" id="KW-0472">Membrane</keyword>
<reference evidence="4" key="1">
    <citation type="journal article" date="2019" name="Int. J. Syst. Evol. Microbiol.">
        <title>The Global Catalogue of Microorganisms (GCM) 10K type strain sequencing project: providing services to taxonomists for standard genome sequencing and annotation.</title>
        <authorList>
            <consortium name="The Broad Institute Genomics Platform"/>
            <consortium name="The Broad Institute Genome Sequencing Center for Infectious Disease"/>
            <person name="Wu L."/>
            <person name="Ma J."/>
        </authorList>
    </citation>
    <scope>NUCLEOTIDE SEQUENCE [LARGE SCALE GENOMIC DNA]</scope>
    <source>
        <strain evidence="4">JCM 17695</strain>
    </source>
</reference>
<evidence type="ECO:0000256" key="2">
    <source>
        <dbReference type="SAM" id="Phobius"/>
    </source>
</evidence>
<dbReference type="Pfam" id="PF02654">
    <property type="entry name" value="CobS"/>
    <property type="match status" value="1"/>
</dbReference>
<sequence>MRLAFSWLTVLPLHVAEVDGRAARRAIAAAPVVGVALGLVVAGLLWTAHLVGLPRCWRVSSRSRCWRWPRAACTSTGSPTPRTAWAATARPSAR</sequence>
<evidence type="ECO:0000313" key="4">
    <source>
        <dbReference type="Proteomes" id="UP001596512"/>
    </source>
</evidence>
<dbReference type="InterPro" id="IPR003805">
    <property type="entry name" value="CobS"/>
</dbReference>
<dbReference type="EC" id="2.7.8.26" evidence="3"/>
<feature type="region of interest" description="Disordered" evidence="1">
    <location>
        <begin position="75"/>
        <end position="94"/>
    </location>
</feature>
<protein>
    <submittedName>
        <fullName evidence="3">Adenosylcobinamide-GDP ribazoletransferase</fullName>
        <ecNumber evidence="3">2.7.8.26</ecNumber>
    </submittedName>
</protein>
<keyword evidence="2" id="KW-1133">Transmembrane helix</keyword>
<proteinExistence type="predicted"/>
<comment type="caution">
    <text evidence="3">The sequence shown here is derived from an EMBL/GenBank/DDBJ whole genome shotgun (WGS) entry which is preliminary data.</text>
</comment>
<keyword evidence="3" id="KW-0808">Transferase</keyword>
<keyword evidence="4" id="KW-1185">Reference proteome</keyword>